<dbReference type="Pfam" id="PF03480">
    <property type="entry name" value="DctP"/>
    <property type="match status" value="1"/>
</dbReference>
<sequence>MKRILFAGLLAAFCAGTAPAMAQSYVIKFAHSLSSTEPAHLAAEYFAKNVGERTKGEVAISVFPSEQLGSGKDVNEMMRQGAPVMNITDPGYLSDFVPDVGVLNGPYLLKQADDFKKILKSDWYKDLDKKLQKAGFRVVSFNNLFGPRHILSDKPVRSPADMQGVTIRVPPNQMWIETFKAMGARPTTVNWSEVYTALQQNVVSAVEAPLASLYGSKLHETRKVLSLDQHFISWITFAMSEQYFQMLPKNIQQVLLEEGEKAGEYMTKLTLDREQDYIAKFKEAGVTVVDDVDLAAFAKQTESVYSAFPKWTPGLHKQVQTILDN</sequence>
<evidence type="ECO:0000313" key="3">
    <source>
        <dbReference type="EMBL" id="GEO38018.1"/>
    </source>
</evidence>
<feature type="chain" id="PRO_5022198636" evidence="2">
    <location>
        <begin position="23"/>
        <end position="325"/>
    </location>
</feature>
<accession>A0A512DNI6</accession>
<name>A0A512DNI6_9PROT</name>
<dbReference type="AlphaFoldDB" id="A0A512DNI6"/>
<dbReference type="GO" id="GO:0030288">
    <property type="term" value="C:outer membrane-bounded periplasmic space"/>
    <property type="evidence" value="ECO:0007669"/>
    <property type="project" value="InterPro"/>
</dbReference>
<protein>
    <submittedName>
        <fullName evidence="3">C4-dicarboxylate ABC transporter</fullName>
    </submittedName>
</protein>
<feature type="signal peptide" evidence="2">
    <location>
        <begin position="1"/>
        <end position="22"/>
    </location>
</feature>
<dbReference type="PIRSF" id="PIRSF006470">
    <property type="entry name" value="DctB"/>
    <property type="match status" value="1"/>
</dbReference>
<evidence type="ECO:0000256" key="2">
    <source>
        <dbReference type="SAM" id="SignalP"/>
    </source>
</evidence>
<dbReference type="CDD" id="cd13669">
    <property type="entry name" value="PBP2_TRAP_TM0322_like"/>
    <property type="match status" value="1"/>
</dbReference>
<keyword evidence="1 2" id="KW-0732">Signal</keyword>
<dbReference type="NCBIfam" id="NF037995">
    <property type="entry name" value="TRAP_S1"/>
    <property type="match status" value="1"/>
</dbReference>
<gene>
    <name evidence="3" type="ORF">SAE02_21660</name>
</gene>
<reference evidence="3 4" key="1">
    <citation type="submission" date="2019-07" db="EMBL/GenBank/DDBJ databases">
        <title>Whole genome shotgun sequence of Skermanella aerolata NBRC 106429.</title>
        <authorList>
            <person name="Hosoyama A."/>
            <person name="Uohara A."/>
            <person name="Ohji S."/>
            <person name="Ichikawa N."/>
        </authorList>
    </citation>
    <scope>NUCLEOTIDE SEQUENCE [LARGE SCALE GENOMIC DNA]</scope>
    <source>
        <strain evidence="3 4">NBRC 106429</strain>
    </source>
</reference>
<comment type="caution">
    <text evidence="3">The sequence shown here is derived from an EMBL/GenBank/DDBJ whole genome shotgun (WGS) entry which is preliminary data.</text>
</comment>
<dbReference type="RefSeq" id="WP_044430853.1">
    <property type="nucleotide sequence ID" value="NZ_BJYZ01000008.1"/>
</dbReference>
<dbReference type="InterPro" id="IPR038404">
    <property type="entry name" value="TRAP_DctP_sf"/>
</dbReference>
<dbReference type="OrthoDB" id="7375081at2"/>
<dbReference type="EMBL" id="BJYZ01000008">
    <property type="protein sequence ID" value="GEO38018.1"/>
    <property type="molecule type" value="Genomic_DNA"/>
</dbReference>
<keyword evidence="4" id="KW-1185">Reference proteome</keyword>
<dbReference type="Proteomes" id="UP000321523">
    <property type="component" value="Unassembled WGS sequence"/>
</dbReference>
<proteinExistence type="predicted"/>
<dbReference type="PANTHER" id="PTHR33376">
    <property type="match status" value="1"/>
</dbReference>
<evidence type="ECO:0000313" key="4">
    <source>
        <dbReference type="Proteomes" id="UP000321523"/>
    </source>
</evidence>
<dbReference type="GO" id="GO:0055085">
    <property type="term" value="P:transmembrane transport"/>
    <property type="evidence" value="ECO:0007669"/>
    <property type="project" value="InterPro"/>
</dbReference>
<dbReference type="InterPro" id="IPR018389">
    <property type="entry name" value="DctP_fam"/>
</dbReference>
<evidence type="ECO:0000256" key="1">
    <source>
        <dbReference type="ARBA" id="ARBA00022729"/>
    </source>
</evidence>
<dbReference type="Gene3D" id="3.40.190.170">
    <property type="entry name" value="Bacterial extracellular solute-binding protein, family 7"/>
    <property type="match status" value="1"/>
</dbReference>
<organism evidence="3 4">
    <name type="scientific">Skermanella aerolata</name>
    <dbReference type="NCBI Taxonomy" id="393310"/>
    <lineage>
        <taxon>Bacteria</taxon>
        <taxon>Pseudomonadati</taxon>
        <taxon>Pseudomonadota</taxon>
        <taxon>Alphaproteobacteria</taxon>
        <taxon>Rhodospirillales</taxon>
        <taxon>Azospirillaceae</taxon>
        <taxon>Skermanella</taxon>
    </lineage>
</organism>
<dbReference type="InterPro" id="IPR004682">
    <property type="entry name" value="TRAP_DctP"/>
</dbReference>
<dbReference type="NCBIfam" id="TIGR00787">
    <property type="entry name" value="dctP"/>
    <property type="match status" value="1"/>
</dbReference>
<dbReference type="PANTHER" id="PTHR33376:SF3">
    <property type="entry name" value="C4-DICARBOXYLATE-BINDING PROTEIN"/>
    <property type="match status" value="1"/>
</dbReference>